<keyword evidence="3" id="KW-1003">Cell membrane</keyword>
<evidence type="ECO:0000256" key="4">
    <source>
        <dbReference type="ARBA" id="ARBA00022692"/>
    </source>
</evidence>
<evidence type="ECO:0000256" key="1">
    <source>
        <dbReference type="ARBA" id="ARBA00004651"/>
    </source>
</evidence>
<evidence type="ECO:0000256" key="6">
    <source>
        <dbReference type="ARBA" id="ARBA00023136"/>
    </source>
</evidence>
<comment type="caution">
    <text evidence="9">The sequence shown here is derived from an EMBL/GenBank/DDBJ whole genome shotgun (WGS) entry which is preliminary data.</text>
</comment>
<feature type="transmembrane region" description="Helical" evidence="7">
    <location>
        <begin position="289"/>
        <end position="313"/>
    </location>
</feature>
<dbReference type="Gene3D" id="1.10.3720.10">
    <property type="entry name" value="MetI-like"/>
    <property type="match status" value="1"/>
</dbReference>
<evidence type="ECO:0000256" key="7">
    <source>
        <dbReference type="RuleBase" id="RU363032"/>
    </source>
</evidence>
<dbReference type="GO" id="GO:0005886">
    <property type="term" value="C:plasma membrane"/>
    <property type="evidence" value="ECO:0007669"/>
    <property type="project" value="UniProtKB-SubCell"/>
</dbReference>
<dbReference type="AlphaFoldDB" id="A0A931I4T1"/>
<dbReference type="InterPro" id="IPR000515">
    <property type="entry name" value="MetI-like"/>
</dbReference>
<reference evidence="9" key="1">
    <citation type="submission" date="2020-11" db="EMBL/GenBank/DDBJ databases">
        <title>Nocardia NEAU-351.nov., a novel actinomycete isolated from the cow dung.</title>
        <authorList>
            <person name="Zhang X."/>
        </authorList>
    </citation>
    <scope>NUCLEOTIDE SEQUENCE</scope>
    <source>
        <strain evidence="9">NEAU-351</strain>
    </source>
</reference>
<evidence type="ECO:0000313" key="10">
    <source>
        <dbReference type="Proteomes" id="UP000655751"/>
    </source>
</evidence>
<dbReference type="RefSeq" id="WP_196147216.1">
    <property type="nucleotide sequence ID" value="NZ_JADMLG010000001.1"/>
</dbReference>
<evidence type="ECO:0000259" key="8">
    <source>
        <dbReference type="PROSITE" id="PS50928"/>
    </source>
</evidence>
<comment type="similarity">
    <text evidence="7">Belongs to the binding-protein-dependent transport system permease family.</text>
</comment>
<dbReference type="Pfam" id="PF00528">
    <property type="entry name" value="BPD_transp_1"/>
    <property type="match status" value="1"/>
</dbReference>
<protein>
    <submittedName>
        <fullName evidence="9">Sugar ABC transporter permease</fullName>
    </submittedName>
</protein>
<organism evidence="9 10">
    <name type="scientific">Nocardia bovistercoris</name>
    <dbReference type="NCBI Taxonomy" id="2785916"/>
    <lineage>
        <taxon>Bacteria</taxon>
        <taxon>Bacillati</taxon>
        <taxon>Actinomycetota</taxon>
        <taxon>Actinomycetes</taxon>
        <taxon>Mycobacteriales</taxon>
        <taxon>Nocardiaceae</taxon>
        <taxon>Nocardia</taxon>
    </lineage>
</organism>
<dbReference type="EMBL" id="JADMLG010000001">
    <property type="protein sequence ID" value="MBH0774867.1"/>
    <property type="molecule type" value="Genomic_DNA"/>
</dbReference>
<accession>A0A931I4T1</accession>
<evidence type="ECO:0000256" key="3">
    <source>
        <dbReference type="ARBA" id="ARBA00022475"/>
    </source>
</evidence>
<feature type="transmembrane region" description="Helical" evidence="7">
    <location>
        <begin position="231"/>
        <end position="251"/>
    </location>
</feature>
<sequence>MFVVEHPPADAVLGVGAAPDLPAATARGRVVLRRVLRGLAPYLYLSPALAMVIIWTYRPLFQAFELSTYSWNLLPSMPMKPVGTANYERLLDLPSFWDSLGRTGVLIGGLLPFTVALPVALALAGRRVHPRARTVYQAFIFAPFLVAPVAAGAVWRWLLHPGGGVVGQVLGSDRNWVYDVDTAQGVIIVITGWQLLGFAVLVVWAGLAGISPDYDEAARVDGASPGQIRRWITLPMLSPTLLFLVLTTVLLTPTLTFPIIDSMTQGGPAQATTNIYYLLWDYAFHSFDAGLSAAAGVLLFVGFGVIAGALVWLSERLSFHDD</sequence>
<feature type="transmembrane region" description="Helical" evidence="7">
    <location>
        <begin position="135"/>
        <end position="158"/>
    </location>
</feature>
<gene>
    <name evidence="9" type="ORF">IT779_01025</name>
</gene>
<dbReference type="PANTHER" id="PTHR30193:SF37">
    <property type="entry name" value="INNER MEMBRANE ABC TRANSPORTER PERMEASE PROTEIN YCJO"/>
    <property type="match status" value="1"/>
</dbReference>
<proteinExistence type="inferred from homology"/>
<dbReference type="InterPro" id="IPR051393">
    <property type="entry name" value="ABC_transporter_permease"/>
</dbReference>
<dbReference type="Proteomes" id="UP000655751">
    <property type="component" value="Unassembled WGS sequence"/>
</dbReference>
<evidence type="ECO:0000313" key="9">
    <source>
        <dbReference type="EMBL" id="MBH0774867.1"/>
    </source>
</evidence>
<feature type="transmembrane region" description="Helical" evidence="7">
    <location>
        <begin position="39"/>
        <end position="57"/>
    </location>
</feature>
<keyword evidence="6 7" id="KW-0472">Membrane</keyword>
<feature type="domain" description="ABC transmembrane type-1" evidence="8">
    <location>
        <begin position="100"/>
        <end position="310"/>
    </location>
</feature>
<name>A0A931I4T1_9NOCA</name>
<dbReference type="PANTHER" id="PTHR30193">
    <property type="entry name" value="ABC TRANSPORTER PERMEASE PROTEIN"/>
    <property type="match status" value="1"/>
</dbReference>
<dbReference type="InterPro" id="IPR035906">
    <property type="entry name" value="MetI-like_sf"/>
</dbReference>
<feature type="transmembrane region" description="Helical" evidence="7">
    <location>
        <begin position="186"/>
        <end position="210"/>
    </location>
</feature>
<dbReference type="GO" id="GO:0055085">
    <property type="term" value="P:transmembrane transport"/>
    <property type="evidence" value="ECO:0007669"/>
    <property type="project" value="InterPro"/>
</dbReference>
<feature type="transmembrane region" description="Helical" evidence="7">
    <location>
        <begin position="103"/>
        <end position="123"/>
    </location>
</feature>
<dbReference type="PROSITE" id="PS50928">
    <property type="entry name" value="ABC_TM1"/>
    <property type="match status" value="1"/>
</dbReference>
<dbReference type="CDD" id="cd06261">
    <property type="entry name" value="TM_PBP2"/>
    <property type="match status" value="1"/>
</dbReference>
<evidence type="ECO:0000256" key="2">
    <source>
        <dbReference type="ARBA" id="ARBA00022448"/>
    </source>
</evidence>
<dbReference type="SUPFAM" id="SSF161098">
    <property type="entry name" value="MetI-like"/>
    <property type="match status" value="1"/>
</dbReference>
<comment type="subcellular location">
    <subcellularLocation>
        <location evidence="1 7">Cell membrane</location>
        <topology evidence="1 7">Multi-pass membrane protein</topology>
    </subcellularLocation>
</comment>
<keyword evidence="2 7" id="KW-0813">Transport</keyword>
<evidence type="ECO:0000256" key="5">
    <source>
        <dbReference type="ARBA" id="ARBA00022989"/>
    </source>
</evidence>
<keyword evidence="5 7" id="KW-1133">Transmembrane helix</keyword>
<keyword evidence="10" id="KW-1185">Reference proteome</keyword>
<keyword evidence="4 7" id="KW-0812">Transmembrane</keyword>